<name>A0A7D9H669_DEKBR</name>
<keyword evidence="1" id="KW-0732">Signal</keyword>
<dbReference type="InterPro" id="IPR000254">
    <property type="entry name" value="CBD"/>
</dbReference>
<dbReference type="Pfam" id="PF00734">
    <property type="entry name" value="CBM_1"/>
    <property type="match status" value="1"/>
</dbReference>
<dbReference type="PROSITE" id="PS51164">
    <property type="entry name" value="CBM1_2"/>
    <property type="match status" value="1"/>
</dbReference>
<dbReference type="SUPFAM" id="SSF57180">
    <property type="entry name" value="Cellulose-binding domain"/>
    <property type="match status" value="1"/>
</dbReference>
<feature type="region of interest" description="Disordered" evidence="2">
    <location>
        <begin position="185"/>
        <end position="207"/>
    </location>
</feature>
<dbReference type="InterPro" id="IPR035971">
    <property type="entry name" value="CBD_sf"/>
</dbReference>
<dbReference type="GO" id="GO:0005975">
    <property type="term" value="P:carbohydrate metabolic process"/>
    <property type="evidence" value="ECO:0007669"/>
    <property type="project" value="InterPro"/>
</dbReference>
<dbReference type="AlphaFoldDB" id="A0A7D9H669"/>
<dbReference type="Proteomes" id="UP000478008">
    <property type="component" value="Unassembled WGS sequence"/>
</dbReference>
<dbReference type="GO" id="GO:0005576">
    <property type="term" value="C:extracellular region"/>
    <property type="evidence" value="ECO:0007669"/>
    <property type="project" value="InterPro"/>
</dbReference>
<gene>
    <name evidence="4" type="ORF">DEBR0S5_01486G</name>
</gene>
<evidence type="ECO:0000256" key="2">
    <source>
        <dbReference type="SAM" id="MobiDB-lite"/>
    </source>
</evidence>
<proteinExistence type="predicted"/>
<feature type="domain" description="CBM1" evidence="3">
    <location>
        <begin position="129"/>
        <end position="165"/>
    </location>
</feature>
<accession>A0A7D9H669</accession>
<protein>
    <submittedName>
        <fullName evidence="4">DEBR0S5_01486g1_1</fullName>
    </submittedName>
</protein>
<dbReference type="SMART" id="SM00236">
    <property type="entry name" value="fCBD"/>
    <property type="match status" value="1"/>
</dbReference>
<dbReference type="EMBL" id="CABFWN010000005">
    <property type="protein sequence ID" value="VUG19385.1"/>
    <property type="molecule type" value="Genomic_DNA"/>
</dbReference>
<keyword evidence="5" id="KW-1185">Reference proteome</keyword>
<evidence type="ECO:0000313" key="4">
    <source>
        <dbReference type="EMBL" id="VUG19385.1"/>
    </source>
</evidence>
<sequence length="294" mass="30054">MRKQIPSATVEVVATSQAFARSANEESVAVETATKKVTTNTEVSETSIATAGASDTVSALQKQSTTVWWTPESTQWWTPSSTLNAESGTAATLGSTKLSKIESETTSKAAKATLASTTVTSNTASATGTCGAEWAQCGGEDFTGKTCCQSGLKCVSANSWWARCVSESTMNTASSLKTVSGSVVSATGSDTDSAVETASGSDSSSGTISTSVTSSLVSTTYDTTYVTTVTLSDSSYQSTVSSHVTTYAYKAVSSVVTVNGAAANIPIAIFGNTQLSTKVLIYAALGFCLYVAGI</sequence>
<evidence type="ECO:0000256" key="1">
    <source>
        <dbReference type="ARBA" id="ARBA00022729"/>
    </source>
</evidence>
<reference evidence="4 5" key="1">
    <citation type="submission" date="2019-07" db="EMBL/GenBank/DDBJ databases">
        <authorList>
            <person name="Friedrich A."/>
            <person name="Schacherer J."/>
        </authorList>
    </citation>
    <scope>NUCLEOTIDE SEQUENCE [LARGE SCALE GENOMIC DNA]</scope>
</reference>
<organism evidence="4 5">
    <name type="scientific">Dekkera bruxellensis</name>
    <name type="common">Brettanomyces custersii</name>
    <dbReference type="NCBI Taxonomy" id="5007"/>
    <lineage>
        <taxon>Eukaryota</taxon>
        <taxon>Fungi</taxon>
        <taxon>Dikarya</taxon>
        <taxon>Ascomycota</taxon>
        <taxon>Saccharomycotina</taxon>
        <taxon>Pichiomycetes</taxon>
        <taxon>Pichiales</taxon>
        <taxon>Pichiaceae</taxon>
        <taxon>Brettanomyces</taxon>
    </lineage>
</organism>
<evidence type="ECO:0000259" key="3">
    <source>
        <dbReference type="PROSITE" id="PS51164"/>
    </source>
</evidence>
<dbReference type="GO" id="GO:0030248">
    <property type="term" value="F:cellulose binding"/>
    <property type="evidence" value="ECO:0007669"/>
    <property type="project" value="InterPro"/>
</dbReference>
<evidence type="ECO:0000313" key="5">
    <source>
        <dbReference type="Proteomes" id="UP000478008"/>
    </source>
</evidence>